<proteinExistence type="predicted"/>
<dbReference type="GeneID" id="37012954"/>
<protein>
    <submittedName>
        <fullName evidence="1">Uncharacterized protein</fullName>
    </submittedName>
</protein>
<dbReference type="RefSeq" id="XP_025346824.1">
    <property type="nucleotide sequence ID" value="XM_025491220.1"/>
</dbReference>
<name>A0A316U4F0_9BASI</name>
<dbReference type="AlphaFoldDB" id="A0A316U4F0"/>
<reference evidence="1 2" key="1">
    <citation type="journal article" date="2018" name="Mol. Biol. Evol.">
        <title>Broad Genomic Sampling Reveals a Smut Pathogenic Ancestry of the Fungal Clade Ustilaginomycotina.</title>
        <authorList>
            <person name="Kijpornyongpan T."/>
            <person name="Mondo S.J."/>
            <person name="Barry K."/>
            <person name="Sandor L."/>
            <person name="Lee J."/>
            <person name="Lipzen A."/>
            <person name="Pangilinan J."/>
            <person name="LaButti K."/>
            <person name="Hainaut M."/>
            <person name="Henrissat B."/>
            <person name="Grigoriev I.V."/>
            <person name="Spatafora J.W."/>
            <person name="Aime M.C."/>
        </authorList>
    </citation>
    <scope>NUCLEOTIDE SEQUENCE [LARGE SCALE GENOMIC DNA]</scope>
    <source>
        <strain evidence="1 2">MCA 4718</strain>
    </source>
</reference>
<accession>A0A316U4F0</accession>
<evidence type="ECO:0000313" key="1">
    <source>
        <dbReference type="EMBL" id="PWN19664.1"/>
    </source>
</evidence>
<sequence length="93" mass="9813">MVMAPPAASSSFGHVSYLATSVATMEIDWSAGASCRISARAVEAQEAVPVASSRTVLIRPALTASFTLGERAPPSTWTKIWCWRSSRALSGSL</sequence>
<evidence type="ECO:0000313" key="2">
    <source>
        <dbReference type="Proteomes" id="UP000245942"/>
    </source>
</evidence>
<organism evidence="1 2">
    <name type="scientific">Pseudomicrostroma glucosiphilum</name>
    <dbReference type="NCBI Taxonomy" id="1684307"/>
    <lineage>
        <taxon>Eukaryota</taxon>
        <taxon>Fungi</taxon>
        <taxon>Dikarya</taxon>
        <taxon>Basidiomycota</taxon>
        <taxon>Ustilaginomycotina</taxon>
        <taxon>Exobasidiomycetes</taxon>
        <taxon>Microstromatales</taxon>
        <taxon>Microstromatales incertae sedis</taxon>
        <taxon>Pseudomicrostroma</taxon>
    </lineage>
</organism>
<dbReference type="Proteomes" id="UP000245942">
    <property type="component" value="Unassembled WGS sequence"/>
</dbReference>
<dbReference type="EMBL" id="KZ819330">
    <property type="protein sequence ID" value="PWN19664.1"/>
    <property type="molecule type" value="Genomic_DNA"/>
</dbReference>
<gene>
    <name evidence="1" type="ORF">BCV69DRAFT_27896</name>
</gene>
<keyword evidence="2" id="KW-1185">Reference proteome</keyword>